<dbReference type="Pfam" id="PF07589">
    <property type="entry name" value="PEP-CTERM"/>
    <property type="match status" value="1"/>
</dbReference>
<gene>
    <name evidence="3" type="ORF">MiSe_59600</name>
</gene>
<dbReference type="EMBL" id="BLAY01000111">
    <property type="protein sequence ID" value="GET41148.1"/>
    <property type="molecule type" value="Genomic_DNA"/>
</dbReference>
<dbReference type="RefSeq" id="WP_226587365.1">
    <property type="nucleotide sequence ID" value="NZ_BLAY01000111.1"/>
</dbReference>
<reference evidence="3" key="1">
    <citation type="submission" date="2019-10" db="EMBL/GenBank/DDBJ databases">
        <title>Draft genome sequece of Microseira wollei NIES-4236.</title>
        <authorList>
            <person name="Yamaguchi H."/>
            <person name="Suzuki S."/>
            <person name="Kawachi M."/>
        </authorList>
    </citation>
    <scope>NUCLEOTIDE SEQUENCE</scope>
    <source>
        <strain evidence="3">NIES-4236</strain>
    </source>
</reference>
<keyword evidence="1" id="KW-0732">Signal</keyword>
<proteinExistence type="predicted"/>
<dbReference type="Proteomes" id="UP001050975">
    <property type="component" value="Unassembled WGS sequence"/>
</dbReference>
<name>A0AAV3XFW4_9CYAN</name>
<organism evidence="3 4">
    <name type="scientific">Microseira wollei NIES-4236</name>
    <dbReference type="NCBI Taxonomy" id="2530354"/>
    <lineage>
        <taxon>Bacteria</taxon>
        <taxon>Bacillati</taxon>
        <taxon>Cyanobacteriota</taxon>
        <taxon>Cyanophyceae</taxon>
        <taxon>Oscillatoriophycideae</taxon>
        <taxon>Aerosakkonematales</taxon>
        <taxon>Aerosakkonemataceae</taxon>
        <taxon>Microseira</taxon>
    </lineage>
</organism>
<keyword evidence="4" id="KW-1185">Reference proteome</keyword>
<evidence type="ECO:0000313" key="4">
    <source>
        <dbReference type="Proteomes" id="UP001050975"/>
    </source>
</evidence>
<dbReference type="InterPro" id="IPR013424">
    <property type="entry name" value="Ice-binding_C"/>
</dbReference>
<evidence type="ECO:0000313" key="3">
    <source>
        <dbReference type="EMBL" id="GET41148.1"/>
    </source>
</evidence>
<feature type="domain" description="Ice-binding protein C-terminal" evidence="2">
    <location>
        <begin position="168"/>
        <end position="189"/>
    </location>
</feature>
<evidence type="ECO:0000256" key="1">
    <source>
        <dbReference type="SAM" id="SignalP"/>
    </source>
</evidence>
<protein>
    <recommendedName>
        <fullName evidence="2">Ice-binding protein C-terminal domain-containing protein</fullName>
    </recommendedName>
</protein>
<feature type="signal peptide" evidence="1">
    <location>
        <begin position="1"/>
        <end position="29"/>
    </location>
</feature>
<sequence>MTNSYQKLAVAATVAFLSLASTEAKSVQAAFIAPYDPSNFTLTNTNANGFVDTSGAPASITLTGGDNLSGVFGTTDYTTTALFQGLVSFNWEYFSFNSSPQLDPFGFLLNGNFTQLTDNNGSTSQSGIFNISVNTGDIFGWRVATIDNAFGPAKVTLSNFNASTPATDVPEPSSILAILTFGALGLGSAFKRQQKQ</sequence>
<evidence type="ECO:0000259" key="2">
    <source>
        <dbReference type="Pfam" id="PF07589"/>
    </source>
</evidence>
<comment type="caution">
    <text evidence="3">The sequence shown here is derived from an EMBL/GenBank/DDBJ whole genome shotgun (WGS) entry which is preliminary data.</text>
</comment>
<feature type="chain" id="PRO_5043786108" description="Ice-binding protein C-terminal domain-containing protein" evidence="1">
    <location>
        <begin position="30"/>
        <end position="196"/>
    </location>
</feature>
<accession>A0AAV3XFW4</accession>
<dbReference type="AlphaFoldDB" id="A0AAV3XFW4"/>